<organism evidence="2 3">
    <name type="scientific">Litchfieldia salsa</name>
    <dbReference type="NCBI Taxonomy" id="930152"/>
    <lineage>
        <taxon>Bacteria</taxon>
        <taxon>Bacillati</taxon>
        <taxon>Bacillota</taxon>
        <taxon>Bacilli</taxon>
        <taxon>Bacillales</taxon>
        <taxon>Bacillaceae</taxon>
        <taxon>Litchfieldia</taxon>
    </lineage>
</organism>
<proteinExistence type="predicted"/>
<keyword evidence="1" id="KW-0472">Membrane</keyword>
<gene>
    <name evidence="2" type="ORF">SAMN05216565_10624</name>
</gene>
<evidence type="ECO:0000313" key="2">
    <source>
        <dbReference type="EMBL" id="SDP73694.1"/>
    </source>
</evidence>
<dbReference type="STRING" id="930152.SAMN05216565_10624"/>
<accession>A0A1H0V5R1</accession>
<dbReference type="InterPro" id="IPR009577">
    <property type="entry name" value="Sm_multidrug_ex"/>
</dbReference>
<keyword evidence="1" id="KW-1133">Transmembrane helix</keyword>
<evidence type="ECO:0000313" key="3">
    <source>
        <dbReference type="Proteomes" id="UP000199159"/>
    </source>
</evidence>
<dbReference type="AlphaFoldDB" id="A0A1H0V5R1"/>
<feature type="transmembrane region" description="Helical" evidence="1">
    <location>
        <begin position="20"/>
        <end position="42"/>
    </location>
</feature>
<protein>
    <submittedName>
        <fullName evidence="2">Uncharacterized membrane protein</fullName>
    </submittedName>
</protein>
<dbReference type="EMBL" id="FNJU01000006">
    <property type="protein sequence ID" value="SDP73694.1"/>
    <property type="molecule type" value="Genomic_DNA"/>
</dbReference>
<dbReference type="Proteomes" id="UP000199159">
    <property type="component" value="Unassembled WGS sequence"/>
</dbReference>
<keyword evidence="1" id="KW-0812">Transmembrane</keyword>
<evidence type="ECO:0000256" key="1">
    <source>
        <dbReference type="SAM" id="Phobius"/>
    </source>
</evidence>
<keyword evidence="3" id="KW-1185">Reference proteome</keyword>
<name>A0A1H0V5R1_9BACI</name>
<feature type="transmembrane region" description="Helical" evidence="1">
    <location>
        <begin position="104"/>
        <end position="132"/>
    </location>
</feature>
<dbReference type="RefSeq" id="WP_238457258.1">
    <property type="nucleotide sequence ID" value="NZ_FNJU01000006.1"/>
</dbReference>
<dbReference type="Pfam" id="PF06695">
    <property type="entry name" value="Sm_multidrug_ex"/>
    <property type="match status" value="1"/>
</dbReference>
<reference evidence="3" key="1">
    <citation type="submission" date="2016-10" db="EMBL/GenBank/DDBJ databases">
        <authorList>
            <person name="Varghese N."/>
            <person name="Submissions S."/>
        </authorList>
    </citation>
    <scope>NUCLEOTIDE SEQUENCE [LARGE SCALE GENOMIC DNA]</scope>
    <source>
        <strain evidence="3">IBRC-M10078</strain>
    </source>
</reference>
<sequence length="164" mass="18376">MKEALRDFLVKHLDFLPPELIVIVISAMPILELRGGLPLAYIYYEFDIIYSAVISIVGNILPIAPLLLLFKPISSQLMRFNWYKKLYDWLYHRTMNKSGNVEKYGAIGLILFTALPLPTTGAWSACVAASLFAIPFRYAFISISIGVLIATILVSLGLLSFSIF</sequence>
<feature type="transmembrane region" description="Helical" evidence="1">
    <location>
        <begin position="48"/>
        <end position="70"/>
    </location>
</feature>
<dbReference type="PANTHER" id="PTHR36007">
    <property type="entry name" value="TRANSPORT PROTEIN-RELATED"/>
    <property type="match status" value="1"/>
</dbReference>
<dbReference type="PANTHER" id="PTHR36007:SF2">
    <property type="entry name" value="TRANSPORT PROTEIN-RELATED"/>
    <property type="match status" value="1"/>
</dbReference>
<feature type="transmembrane region" description="Helical" evidence="1">
    <location>
        <begin position="138"/>
        <end position="161"/>
    </location>
</feature>